<dbReference type="PANTHER" id="PTHR46910">
    <property type="entry name" value="TRANSCRIPTION FACTOR PDR1"/>
    <property type="match status" value="1"/>
</dbReference>
<evidence type="ECO:0000256" key="2">
    <source>
        <dbReference type="ARBA" id="ARBA00023015"/>
    </source>
</evidence>
<evidence type="ECO:0000256" key="3">
    <source>
        <dbReference type="ARBA" id="ARBA00023125"/>
    </source>
</evidence>
<gene>
    <name evidence="8" type="ORF">HYFRA_00004700</name>
</gene>
<dbReference type="GO" id="GO:0003677">
    <property type="term" value="F:DNA binding"/>
    <property type="evidence" value="ECO:0007669"/>
    <property type="project" value="UniProtKB-KW"/>
</dbReference>
<evidence type="ECO:0000256" key="1">
    <source>
        <dbReference type="ARBA" id="ARBA00004123"/>
    </source>
</evidence>
<organism evidence="8 9">
    <name type="scientific">Hymenoscyphus fraxineus</name>
    <dbReference type="NCBI Taxonomy" id="746836"/>
    <lineage>
        <taxon>Eukaryota</taxon>
        <taxon>Fungi</taxon>
        <taxon>Dikarya</taxon>
        <taxon>Ascomycota</taxon>
        <taxon>Pezizomycotina</taxon>
        <taxon>Leotiomycetes</taxon>
        <taxon>Helotiales</taxon>
        <taxon>Helotiaceae</taxon>
        <taxon>Hymenoscyphus</taxon>
    </lineage>
</organism>
<dbReference type="Proteomes" id="UP000696280">
    <property type="component" value="Unassembled WGS sequence"/>
</dbReference>
<accession>A0A9N9KUZ9</accession>
<dbReference type="Pfam" id="PF04082">
    <property type="entry name" value="Fungal_trans"/>
    <property type="match status" value="1"/>
</dbReference>
<sequence length="401" mass="44641">MNSFIRQIEHTELLPSGLTETFKTLIVKVEGLKTSHNHGSSGVDIADLDKETIEQYLEAFFEYCHIACSYLTRDKVKKVLSNISANRTETTIEEAALLDSVVSLGLLRKGDLESSRNYFNIASKSIWELISGAASVTKLQALVTMLLYTMYQPASNTTFLLLSNAINMILSLNLFTTQAIKSLNLPSNQEDCLKSLVWVLWSVEKVLCLRHGRLPLLREVDVDFGPINLPLGTPQGFCDSFLNISMVAWTTIFSAMIKGHRQASDIALLTITSGAFAQLSLSSEIDPGFYEISELGAFAVSVYRKLEAVGRNDEILVGPVDLSSQESIPSTNDSSEKSQELSNEEFSPSWFLEQDLGEMWDCDFDLDTSWNIDPGVVFEGLNHPSKEKNLPDDFEDMKMTC</sequence>
<comment type="subcellular location">
    <subcellularLocation>
        <location evidence="1">Nucleus</location>
    </subcellularLocation>
</comment>
<keyword evidence="3" id="KW-0238">DNA-binding</keyword>
<dbReference type="GO" id="GO:0003700">
    <property type="term" value="F:DNA-binding transcription factor activity"/>
    <property type="evidence" value="ECO:0007669"/>
    <property type="project" value="InterPro"/>
</dbReference>
<feature type="region of interest" description="Disordered" evidence="6">
    <location>
        <begin position="323"/>
        <end position="343"/>
    </location>
</feature>
<dbReference type="GO" id="GO:0005634">
    <property type="term" value="C:nucleus"/>
    <property type="evidence" value="ECO:0007669"/>
    <property type="project" value="UniProtKB-SubCell"/>
</dbReference>
<name>A0A9N9KUZ9_9HELO</name>
<keyword evidence="4" id="KW-0804">Transcription</keyword>
<evidence type="ECO:0000313" key="9">
    <source>
        <dbReference type="Proteomes" id="UP000696280"/>
    </source>
</evidence>
<evidence type="ECO:0000256" key="5">
    <source>
        <dbReference type="ARBA" id="ARBA00023242"/>
    </source>
</evidence>
<feature type="compositionally biased region" description="Polar residues" evidence="6">
    <location>
        <begin position="323"/>
        <end position="333"/>
    </location>
</feature>
<keyword evidence="9" id="KW-1185">Reference proteome</keyword>
<evidence type="ECO:0000313" key="8">
    <source>
        <dbReference type="EMBL" id="CAG8954775.1"/>
    </source>
</evidence>
<dbReference type="PANTHER" id="PTHR46910:SF37">
    <property type="entry name" value="ZN(II)2CYS6 TRANSCRIPTION FACTOR (EUROFUNG)"/>
    <property type="match status" value="1"/>
</dbReference>
<keyword evidence="2" id="KW-0805">Transcription regulation</keyword>
<feature type="domain" description="Xylanolytic transcriptional activator regulatory" evidence="7">
    <location>
        <begin position="57"/>
        <end position="223"/>
    </location>
</feature>
<dbReference type="AlphaFoldDB" id="A0A9N9KUZ9"/>
<evidence type="ECO:0000256" key="4">
    <source>
        <dbReference type="ARBA" id="ARBA00023163"/>
    </source>
</evidence>
<dbReference type="CDD" id="cd12148">
    <property type="entry name" value="fungal_TF_MHR"/>
    <property type="match status" value="1"/>
</dbReference>
<dbReference type="GO" id="GO:0006351">
    <property type="term" value="P:DNA-templated transcription"/>
    <property type="evidence" value="ECO:0007669"/>
    <property type="project" value="InterPro"/>
</dbReference>
<proteinExistence type="predicted"/>
<comment type="caution">
    <text evidence="8">The sequence shown here is derived from an EMBL/GenBank/DDBJ whole genome shotgun (WGS) entry which is preliminary data.</text>
</comment>
<protein>
    <recommendedName>
        <fullName evidence="7">Xylanolytic transcriptional activator regulatory domain-containing protein</fullName>
    </recommendedName>
</protein>
<dbReference type="EMBL" id="CAJVRL010000057">
    <property type="protein sequence ID" value="CAG8954775.1"/>
    <property type="molecule type" value="Genomic_DNA"/>
</dbReference>
<evidence type="ECO:0000256" key="6">
    <source>
        <dbReference type="SAM" id="MobiDB-lite"/>
    </source>
</evidence>
<dbReference type="InterPro" id="IPR007219">
    <property type="entry name" value="XnlR_reg_dom"/>
</dbReference>
<dbReference type="OrthoDB" id="39175at2759"/>
<dbReference type="InterPro" id="IPR050987">
    <property type="entry name" value="AtrR-like"/>
</dbReference>
<keyword evidence="5" id="KW-0539">Nucleus</keyword>
<reference evidence="8" key="1">
    <citation type="submission" date="2021-07" db="EMBL/GenBank/DDBJ databases">
        <authorList>
            <person name="Durling M."/>
        </authorList>
    </citation>
    <scope>NUCLEOTIDE SEQUENCE</scope>
</reference>
<dbReference type="GO" id="GO:0008270">
    <property type="term" value="F:zinc ion binding"/>
    <property type="evidence" value="ECO:0007669"/>
    <property type="project" value="InterPro"/>
</dbReference>
<evidence type="ECO:0000259" key="7">
    <source>
        <dbReference type="Pfam" id="PF04082"/>
    </source>
</evidence>